<sequence length="79" mass="7567">MEAGRGGPGRGDGMEAAAGDPTRGGEMEAAAGCVGGGGGRLCWARGDKMGRLAPVERAAAGAGREAAAGAGRDGGGRRR</sequence>
<dbReference type="HOGENOM" id="CLU_728423_0_0_1"/>
<proteinExistence type="predicted"/>
<accession>Q5Z7P6</accession>
<dbReference type="Proteomes" id="UP000000763">
    <property type="component" value="Chromosome 6"/>
</dbReference>
<evidence type="ECO:0000256" key="1">
    <source>
        <dbReference type="SAM" id="MobiDB-lite"/>
    </source>
</evidence>
<evidence type="ECO:0000313" key="2">
    <source>
        <dbReference type="EMBL" id="BAD61810.1"/>
    </source>
</evidence>
<feature type="region of interest" description="Disordered" evidence="1">
    <location>
        <begin position="57"/>
        <end position="79"/>
    </location>
</feature>
<feature type="compositionally biased region" description="Gly residues" evidence="1">
    <location>
        <begin position="1"/>
        <end position="11"/>
    </location>
</feature>
<reference evidence="3" key="1">
    <citation type="journal article" date="2005" name="Nature">
        <title>The map-based sequence of the rice genome.</title>
        <authorList>
            <consortium name="International rice genome sequencing project (IRGSP)"/>
            <person name="Matsumoto T."/>
            <person name="Wu J."/>
            <person name="Kanamori H."/>
            <person name="Katayose Y."/>
            <person name="Fujisawa M."/>
            <person name="Namiki N."/>
            <person name="Mizuno H."/>
            <person name="Yamamoto K."/>
            <person name="Antonio B.A."/>
            <person name="Baba T."/>
            <person name="Sakata K."/>
            <person name="Nagamura Y."/>
            <person name="Aoki H."/>
            <person name="Arikawa K."/>
            <person name="Arita K."/>
            <person name="Bito T."/>
            <person name="Chiden Y."/>
            <person name="Fujitsuka N."/>
            <person name="Fukunaka R."/>
            <person name="Hamada M."/>
            <person name="Harada C."/>
            <person name="Hayashi A."/>
            <person name="Hijishita S."/>
            <person name="Honda M."/>
            <person name="Hosokawa S."/>
            <person name="Ichikawa Y."/>
            <person name="Idonuma A."/>
            <person name="Iijima M."/>
            <person name="Ikeda M."/>
            <person name="Ikeno M."/>
            <person name="Ito K."/>
            <person name="Ito S."/>
            <person name="Ito T."/>
            <person name="Ito Y."/>
            <person name="Ito Y."/>
            <person name="Iwabuchi A."/>
            <person name="Kamiya K."/>
            <person name="Karasawa W."/>
            <person name="Kurita K."/>
            <person name="Katagiri S."/>
            <person name="Kikuta A."/>
            <person name="Kobayashi H."/>
            <person name="Kobayashi N."/>
            <person name="Machita K."/>
            <person name="Maehara T."/>
            <person name="Masukawa M."/>
            <person name="Mizubayashi T."/>
            <person name="Mukai Y."/>
            <person name="Nagasaki H."/>
            <person name="Nagata Y."/>
            <person name="Naito S."/>
            <person name="Nakashima M."/>
            <person name="Nakama Y."/>
            <person name="Nakamichi Y."/>
            <person name="Nakamura M."/>
            <person name="Meguro A."/>
            <person name="Negishi M."/>
            <person name="Ohta I."/>
            <person name="Ohta T."/>
            <person name="Okamoto M."/>
            <person name="Ono N."/>
            <person name="Saji S."/>
            <person name="Sakaguchi M."/>
            <person name="Sakai K."/>
            <person name="Shibata M."/>
            <person name="Shimokawa T."/>
            <person name="Song J."/>
            <person name="Takazaki Y."/>
            <person name="Terasawa K."/>
            <person name="Tsugane M."/>
            <person name="Tsuji K."/>
            <person name="Ueda S."/>
            <person name="Waki K."/>
            <person name="Yamagata H."/>
            <person name="Yamamoto M."/>
            <person name="Yamamoto S."/>
            <person name="Yamane H."/>
            <person name="Yoshiki S."/>
            <person name="Yoshihara R."/>
            <person name="Yukawa K."/>
            <person name="Zhong H."/>
            <person name="Yano M."/>
            <person name="Yuan Q."/>
            <person name="Ouyang S."/>
            <person name="Liu J."/>
            <person name="Jones K.M."/>
            <person name="Gansberger K."/>
            <person name="Moffat K."/>
            <person name="Hill J."/>
            <person name="Bera J."/>
            <person name="Fadrosh D."/>
            <person name="Jin S."/>
            <person name="Johri S."/>
            <person name="Kim M."/>
            <person name="Overton L."/>
            <person name="Reardon M."/>
            <person name="Tsitrin T."/>
            <person name="Vuong H."/>
            <person name="Weaver B."/>
            <person name="Ciecko A."/>
            <person name="Tallon L."/>
            <person name="Jackson J."/>
            <person name="Pai G."/>
            <person name="Aken S.V."/>
            <person name="Utterback T."/>
            <person name="Reidmuller S."/>
            <person name="Feldblyum T."/>
            <person name="Hsiao J."/>
            <person name="Zismann V."/>
            <person name="Iobst S."/>
            <person name="de Vazeille A.R."/>
            <person name="Buell C.R."/>
            <person name="Ying K."/>
            <person name="Li Y."/>
            <person name="Lu T."/>
            <person name="Huang Y."/>
            <person name="Zhao Q."/>
            <person name="Feng Q."/>
            <person name="Zhang L."/>
            <person name="Zhu J."/>
            <person name="Weng Q."/>
            <person name="Mu J."/>
            <person name="Lu Y."/>
            <person name="Fan D."/>
            <person name="Liu Y."/>
            <person name="Guan J."/>
            <person name="Zhang Y."/>
            <person name="Yu S."/>
            <person name="Liu X."/>
            <person name="Zhang Y."/>
            <person name="Hong G."/>
            <person name="Han B."/>
            <person name="Choisne N."/>
            <person name="Demange N."/>
            <person name="Orjeda G."/>
            <person name="Samain S."/>
            <person name="Cattolico L."/>
            <person name="Pelletier E."/>
            <person name="Couloux A."/>
            <person name="Segurens B."/>
            <person name="Wincker P."/>
            <person name="D'Hont A."/>
            <person name="Scarpelli C."/>
            <person name="Weissenbach J."/>
            <person name="Salanoubat M."/>
            <person name="Quetier F."/>
            <person name="Yu Y."/>
            <person name="Kim H.R."/>
            <person name="Rambo T."/>
            <person name="Currie J."/>
            <person name="Collura K."/>
            <person name="Luo M."/>
            <person name="Yang T."/>
            <person name="Ammiraju J.S.S."/>
            <person name="Engler F."/>
            <person name="Soderlund C."/>
            <person name="Wing R.A."/>
            <person name="Palmer L.E."/>
            <person name="de la Bastide M."/>
            <person name="Spiegel L."/>
            <person name="Nascimento L."/>
            <person name="Zutavern T."/>
            <person name="O'Shaughnessy A."/>
            <person name="Dike S."/>
            <person name="Dedhia N."/>
            <person name="Preston R."/>
            <person name="Balija V."/>
            <person name="McCombie W.R."/>
            <person name="Chow T."/>
            <person name="Chen H."/>
            <person name="Chung M."/>
            <person name="Chen C."/>
            <person name="Shaw J."/>
            <person name="Wu H."/>
            <person name="Hsiao K."/>
            <person name="Chao Y."/>
            <person name="Chu M."/>
            <person name="Cheng C."/>
            <person name="Hour A."/>
            <person name="Lee P."/>
            <person name="Lin S."/>
            <person name="Lin Y."/>
            <person name="Liou J."/>
            <person name="Liu S."/>
            <person name="Hsing Y."/>
            <person name="Raghuvanshi S."/>
            <person name="Mohanty A."/>
            <person name="Bharti A.K."/>
            <person name="Gaur A."/>
            <person name="Gupta V."/>
            <person name="Kumar D."/>
            <person name="Ravi V."/>
            <person name="Vij S."/>
            <person name="Kapur A."/>
            <person name="Khurana P."/>
            <person name="Khurana P."/>
            <person name="Khurana J.P."/>
            <person name="Tyagi A.K."/>
            <person name="Gaikwad K."/>
            <person name="Singh A."/>
            <person name="Dalal V."/>
            <person name="Srivastava S."/>
            <person name="Dixit A."/>
            <person name="Pal A.K."/>
            <person name="Ghazi I.A."/>
            <person name="Yadav M."/>
            <person name="Pandit A."/>
            <person name="Bhargava A."/>
            <person name="Sureshbabu K."/>
            <person name="Batra K."/>
            <person name="Sharma T.R."/>
            <person name="Mohapatra T."/>
            <person name="Singh N.K."/>
            <person name="Messing J."/>
            <person name="Nelson A.B."/>
            <person name="Fuks G."/>
            <person name="Kavchok S."/>
            <person name="Keizer G."/>
            <person name="Linton E."/>
            <person name="Llaca V."/>
            <person name="Song R."/>
            <person name="Tanyolac B."/>
            <person name="Young S."/>
            <person name="Ho-Il K."/>
            <person name="Hahn J.H."/>
            <person name="Sangsakoo G."/>
            <person name="Vanavichit A."/>
            <person name="de Mattos Luiz.A.T."/>
            <person name="Zimmer P.D."/>
            <person name="Malone G."/>
            <person name="Dellagostin O."/>
            <person name="de Oliveira A.C."/>
            <person name="Bevan M."/>
            <person name="Bancroft I."/>
            <person name="Minx P."/>
            <person name="Cordum H."/>
            <person name="Wilson R."/>
            <person name="Cheng Z."/>
            <person name="Jin W."/>
            <person name="Jiang J."/>
            <person name="Leong S.A."/>
            <person name="Iwama H."/>
            <person name="Gojobori T."/>
            <person name="Itoh T."/>
            <person name="Niimura Y."/>
            <person name="Fujii Y."/>
            <person name="Habara T."/>
            <person name="Sakai H."/>
            <person name="Sato Y."/>
            <person name="Wilson G."/>
            <person name="Kumar K."/>
            <person name="McCouch S."/>
            <person name="Juretic N."/>
            <person name="Hoen D."/>
            <person name="Wright S."/>
            <person name="Bruskiewich R."/>
            <person name="Bureau T."/>
            <person name="Miyao A."/>
            <person name="Hirochika H."/>
            <person name="Nishikawa T."/>
            <person name="Kadowaki K."/>
            <person name="Sugiura M."/>
            <person name="Burr B."/>
            <person name="Sasaki T."/>
        </authorList>
    </citation>
    <scope>NUCLEOTIDE SEQUENCE [LARGE SCALE GENOMIC DNA]</scope>
    <source>
        <strain evidence="3">cv. Nipponbare</strain>
    </source>
</reference>
<feature type="region of interest" description="Disordered" evidence="1">
    <location>
        <begin position="1"/>
        <end position="31"/>
    </location>
</feature>
<organism evidence="2 3">
    <name type="scientific">Oryza sativa subsp. japonica</name>
    <name type="common">Rice</name>
    <dbReference type="NCBI Taxonomy" id="39947"/>
    <lineage>
        <taxon>Eukaryota</taxon>
        <taxon>Viridiplantae</taxon>
        <taxon>Streptophyta</taxon>
        <taxon>Embryophyta</taxon>
        <taxon>Tracheophyta</taxon>
        <taxon>Spermatophyta</taxon>
        <taxon>Magnoliopsida</taxon>
        <taxon>Liliopsida</taxon>
        <taxon>Poales</taxon>
        <taxon>Poaceae</taxon>
        <taxon>BOP clade</taxon>
        <taxon>Oryzoideae</taxon>
        <taxon>Oryzeae</taxon>
        <taxon>Oryzinae</taxon>
        <taxon>Oryza</taxon>
        <taxon>Oryza sativa</taxon>
    </lineage>
</organism>
<name>Q5Z7P6_ORYSJ</name>
<protein>
    <submittedName>
        <fullName evidence="2">Uncharacterized protein</fullName>
    </submittedName>
</protein>
<evidence type="ECO:0000313" key="3">
    <source>
        <dbReference type="Proteomes" id="UP000000763"/>
    </source>
</evidence>
<gene>
    <name evidence="2" type="primary">P0017G10.14</name>
</gene>
<dbReference type="AlphaFoldDB" id="Q5Z7P6"/>
<reference evidence="3" key="2">
    <citation type="journal article" date="2008" name="Nucleic Acids Res.">
        <title>The rice annotation project database (RAP-DB): 2008 update.</title>
        <authorList>
            <consortium name="The rice annotation project (RAP)"/>
        </authorList>
    </citation>
    <scope>GENOME REANNOTATION</scope>
    <source>
        <strain evidence="3">cv. Nipponbare</strain>
    </source>
</reference>
<dbReference type="EMBL" id="AP004685">
    <property type="protein sequence ID" value="BAD61810.1"/>
    <property type="molecule type" value="Genomic_DNA"/>
</dbReference>
<feature type="compositionally biased region" description="Low complexity" evidence="1">
    <location>
        <begin position="57"/>
        <end position="70"/>
    </location>
</feature>